<sequence>MYVEAFHDRDSTEQVDTGEHGLPLQQFSVR</sequence>
<dbReference type="Proteomes" id="UP000254259">
    <property type="component" value="Plasmid CBM2636p"/>
</dbReference>
<dbReference type="Proteomes" id="UP000256297">
    <property type="component" value="Plasmid CBM2589_p"/>
</dbReference>
<reference evidence="2 5" key="1">
    <citation type="submission" date="2018-01" db="EMBL/GenBank/DDBJ databases">
        <authorList>
            <person name="Clerissi C."/>
        </authorList>
    </citation>
    <scope>NUCLEOTIDE SEQUENCE</scope>
    <source>
        <strain evidence="3">Cupriavidus taiwanensis LMG 19430</strain>
        <strain evidence="2">Cupriavidus taiwanensis STM 3521</strain>
        <strain evidence="4">Cupriavidus taiwanensis SWF 66322</strain>
        <plasmid evidence="4">CBM2636p</plasmid>
        <plasmid evidence="5">cbm2636p</plasmid>
    </source>
</reference>
<dbReference type="EMBL" id="OFSN01000060">
    <property type="protein sequence ID" value="SOY78103.1"/>
    <property type="molecule type" value="Genomic_DNA"/>
</dbReference>
<evidence type="ECO:0000313" key="4">
    <source>
        <dbReference type="EMBL" id="SPD69761.1"/>
    </source>
</evidence>
<evidence type="ECO:0000256" key="1">
    <source>
        <dbReference type="SAM" id="MobiDB-lite"/>
    </source>
</evidence>
<feature type="region of interest" description="Disordered" evidence="1">
    <location>
        <begin position="1"/>
        <end position="30"/>
    </location>
</feature>
<keyword evidence="4" id="KW-0614">Plasmid</keyword>
<evidence type="ECO:0000313" key="3">
    <source>
        <dbReference type="EMBL" id="SOY78103.1"/>
    </source>
</evidence>
<evidence type="ECO:0000313" key="5">
    <source>
        <dbReference type="Proteomes" id="UP000254259"/>
    </source>
</evidence>
<gene>
    <name evidence="3" type="ORF">CBM2586_P390045</name>
    <name evidence="2" type="ORF">CBM2589_P380046</name>
    <name evidence="4" type="ORF">CBM2636_P20448</name>
</gene>
<feature type="compositionally biased region" description="Basic and acidic residues" evidence="1">
    <location>
        <begin position="1"/>
        <end position="12"/>
    </location>
</feature>
<geneLocation type="plasmid" evidence="4">
    <name>CBM2636p</name>
</geneLocation>
<dbReference type="EMBL" id="OFSP01000071">
    <property type="protein sequence ID" value="SOY77012.1"/>
    <property type="molecule type" value="Genomic_DNA"/>
</dbReference>
<dbReference type="EMBL" id="LT984815">
    <property type="protein sequence ID" value="SPD69761.1"/>
    <property type="molecule type" value="Genomic_DNA"/>
</dbReference>
<dbReference type="Proteomes" id="UP000257016">
    <property type="component" value="Unassembled WGS sequence"/>
</dbReference>
<geneLocation type="plasmid" evidence="5">
    <name>cbm2636p</name>
</geneLocation>
<dbReference type="AlphaFoldDB" id="A0A375CPY3"/>
<protein>
    <submittedName>
        <fullName evidence="2">Uncharacterized protein</fullName>
    </submittedName>
</protein>
<proteinExistence type="predicted"/>
<evidence type="ECO:0000313" key="2">
    <source>
        <dbReference type="EMBL" id="SOY77012.1"/>
    </source>
</evidence>
<name>A0A375CPY3_9BURK</name>
<accession>A0A375CPY3</accession>
<organism evidence="2">
    <name type="scientific">Cupriavidus taiwanensis</name>
    <dbReference type="NCBI Taxonomy" id="164546"/>
    <lineage>
        <taxon>Bacteria</taxon>
        <taxon>Pseudomonadati</taxon>
        <taxon>Pseudomonadota</taxon>
        <taxon>Betaproteobacteria</taxon>
        <taxon>Burkholderiales</taxon>
        <taxon>Burkholderiaceae</taxon>
        <taxon>Cupriavidus</taxon>
    </lineage>
</organism>